<evidence type="ECO:0000313" key="2">
    <source>
        <dbReference type="EMBL" id="KAJ5375006.1"/>
    </source>
</evidence>
<feature type="region of interest" description="Disordered" evidence="1">
    <location>
        <begin position="193"/>
        <end position="262"/>
    </location>
</feature>
<feature type="compositionally biased region" description="Low complexity" evidence="1">
    <location>
        <begin position="193"/>
        <end position="219"/>
    </location>
</feature>
<dbReference type="OrthoDB" id="4227365at2759"/>
<accession>A0A9W9SAC7</accession>
<feature type="compositionally biased region" description="Polar residues" evidence="1">
    <location>
        <begin position="228"/>
        <end position="239"/>
    </location>
</feature>
<organism evidence="2 3">
    <name type="scientific">Penicillium concentricum</name>
    <dbReference type="NCBI Taxonomy" id="293559"/>
    <lineage>
        <taxon>Eukaryota</taxon>
        <taxon>Fungi</taxon>
        <taxon>Dikarya</taxon>
        <taxon>Ascomycota</taxon>
        <taxon>Pezizomycotina</taxon>
        <taxon>Eurotiomycetes</taxon>
        <taxon>Eurotiomycetidae</taxon>
        <taxon>Eurotiales</taxon>
        <taxon>Aspergillaceae</taxon>
        <taxon>Penicillium</taxon>
    </lineage>
</organism>
<proteinExistence type="predicted"/>
<dbReference type="AlphaFoldDB" id="A0A9W9SAC7"/>
<protein>
    <recommendedName>
        <fullName evidence="4">Zn(2)-C6 fungal-type domain-containing protein</fullName>
    </recommendedName>
</protein>
<gene>
    <name evidence="2" type="ORF">N7517_007012</name>
</gene>
<sequence length="704" mass="78679">LYLYFTSVTLYFILYFSTLAKDRQLVQVPTLVCYQALPEARPFALALLLLDDLPESRSPSFLSFIIENMIAQAATRHQPSPFSPHPNRGRKCVPYTPHTPESVYSSPMSPFASNMPYFSDFNIEHPMPQTWQLSSATPMEYETQLIDPDILKMGNLFEKDTMDNQPQELVVLGGPVRIDSMMEFTTIEDQPQSFISSASSKSGPSTSPSSSNDSRTYTSTEHERARSAHSSETQPSTGPSDKIREKVPRDKAEIQQQKEDTAALKKAGGSCMACYRAKKKCGTTTPCPPCISKACISKGNRICFRSWGDLCLLGPPTGNSLTILGFPSQEAKDHLQRMSEEAFKHMNAFNAIVNIRETYGGDCTAWHWTVKRSNITLSSKAECPVDDFLAGVTSALPIVDLVKLNDQYKPNTLVWHALKIAHQFIAIQGLAQARIRTSWLEISTGRLVLFYILVLSFRKLAERSQEFCPVLYVALCGKDKQNKKRPQKEREIDHAWVAAALYYRVVCGLQDLQTNPLIARIFGPSSYHLNGVREKLEYILRNVSPRHGSTNKSSSRAILEDGVPKIPSCPEIDMAFWLGVPDDPEQMQSVLSQPESPFSPPAFEMPVFLADNFSRPGRVANHVEQHDGHSQSMTSHDTVIPQQNAFDNMVYIDQIEIFESNSLSTVLGNDSIDAFDPMAVTFVDSMPLDTMPPNGNFPQSLYNC</sequence>
<feature type="non-terminal residue" evidence="2">
    <location>
        <position position="1"/>
    </location>
</feature>
<name>A0A9W9SAC7_9EURO</name>
<comment type="caution">
    <text evidence="2">The sequence shown here is derived from an EMBL/GenBank/DDBJ whole genome shotgun (WGS) entry which is preliminary data.</text>
</comment>
<dbReference type="GeneID" id="81463925"/>
<reference evidence="2" key="2">
    <citation type="journal article" date="2023" name="IMA Fungus">
        <title>Comparative genomic study of the Penicillium genus elucidates a diverse pangenome and 15 lateral gene transfer events.</title>
        <authorList>
            <person name="Petersen C."/>
            <person name="Sorensen T."/>
            <person name="Nielsen M.R."/>
            <person name="Sondergaard T.E."/>
            <person name="Sorensen J.L."/>
            <person name="Fitzpatrick D.A."/>
            <person name="Frisvad J.C."/>
            <person name="Nielsen K.L."/>
        </authorList>
    </citation>
    <scope>NUCLEOTIDE SEQUENCE</scope>
    <source>
        <strain evidence="2">IBT 3081</strain>
    </source>
</reference>
<reference evidence="2" key="1">
    <citation type="submission" date="2022-12" db="EMBL/GenBank/DDBJ databases">
        <authorList>
            <person name="Petersen C."/>
        </authorList>
    </citation>
    <scope>NUCLEOTIDE SEQUENCE</scope>
    <source>
        <strain evidence="2">IBT 3081</strain>
    </source>
</reference>
<dbReference type="RefSeq" id="XP_056580992.1">
    <property type="nucleotide sequence ID" value="XM_056724742.1"/>
</dbReference>
<evidence type="ECO:0000313" key="3">
    <source>
        <dbReference type="Proteomes" id="UP001147752"/>
    </source>
</evidence>
<dbReference type="Proteomes" id="UP001147752">
    <property type="component" value="Unassembled WGS sequence"/>
</dbReference>
<keyword evidence="3" id="KW-1185">Reference proteome</keyword>
<dbReference type="EMBL" id="JAPZBT010000002">
    <property type="protein sequence ID" value="KAJ5375006.1"/>
    <property type="molecule type" value="Genomic_DNA"/>
</dbReference>
<evidence type="ECO:0008006" key="4">
    <source>
        <dbReference type="Google" id="ProtNLM"/>
    </source>
</evidence>
<feature type="compositionally biased region" description="Basic and acidic residues" evidence="1">
    <location>
        <begin position="241"/>
        <end position="262"/>
    </location>
</feature>
<evidence type="ECO:0000256" key="1">
    <source>
        <dbReference type="SAM" id="MobiDB-lite"/>
    </source>
</evidence>